<evidence type="ECO:0000259" key="6">
    <source>
        <dbReference type="Pfam" id="PF04542"/>
    </source>
</evidence>
<dbReference type="InterPro" id="IPR013324">
    <property type="entry name" value="RNA_pol_sigma_r3/r4-like"/>
</dbReference>
<accession>A0A5K7SC84</accession>
<dbReference type="AlphaFoldDB" id="A0A5K7SC84"/>
<evidence type="ECO:0000256" key="4">
    <source>
        <dbReference type="ARBA" id="ARBA00023125"/>
    </source>
</evidence>
<evidence type="ECO:0000256" key="5">
    <source>
        <dbReference type="ARBA" id="ARBA00023163"/>
    </source>
</evidence>
<dbReference type="NCBIfam" id="TIGR02937">
    <property type="entry name" value="sigma70-ECF"/>
    <property type="match status" value="1"/>
</dbReference>
<dbReference type="InterPro" id="IPR039425">
    <property type="entry name" value="RNA_pol_sigma-70-like"/>
</dbReference>
<name>A0A5K7SC84_9BACT</name>
<dbReference type="InterPro" id="IPR007627">
    <property type="entry name" value="RNA_pol_sigma70_r2"/>
</dbReference>
<reference evidence="8" key="1">
    <citation type="journal article" date="2020" name="Int. J. Syst. Evol. Microbiol.">
        <title>Aquipluma nitroreducens gen. nov. sp. nov., a novel facultatively anaerobic bacterium isolated from a freshwater lake.</title>
        <authorList>
            <person name="Watanabe M."/>
            <person name="Kojima H."/>
            <person name="Fukui M."/>
        </authorList>
    </citation>
    <scope>NUCLEOTIDE SEQUENCE</scope>
    <source>
        <strain evidence="8">MeG22</strain>
    </source>
</reference>
<dbReference type="Gene3D" id="1.10.1740.10">
    <property type="match status" value="1"/>
</dbReference>
<dbReference type="GO" id="GO:0003677">
    <property type="term" value="F:DNA binding"/>
    <property type="evidence" value="ECO:0007669"/>
    <property type="project" value="UniProtKB-KW"/>
</dbReference>
<comment type="similarity">
    <text evidence="1">Belongs to the sigma-70 factor family. ECF subfamily.</text>
</comment>
<dbReference type="PANTHER" id="PTHR43133:SF8">
    <property type="entry name" value="RNA POLYMERASE SIGMA FACTOR HI_1459-RELATED"/>
    <property type="match status" value="1"/>
</dbReference>
<protein>
    <submittedName>
        <fullName evidence="8">RNA polymerase sigma-54 factor RpoN</fullName>
    </submittedName>
</protein>
<dbReference type="EMBL" id="AP018694">
    <property type="protein sequence ID" value="BBE19192.1"/>
    <property type="molecule type" value="Genomic_DNA"/>
</dbReference>
<feature type="domain" description="RNA polymerase sigma factor 70 region 4 type 2" evidence="7">
    <location>
        <begin position="114"/>
        <end position="164"/>
    </location>
</feature>
<proteinExistence type="inferred from homology"/>
<dbReference type="InterPro" id="IPR013249">
    <property type="entry name" value="RNA_pol_sigma70_r4_t2"/>
</dbReference>
<dbReference type="InterPro" id="IPR036388">
    <property type="entry name" value="WH-like_DNA-bd_sf"/>
</dbReference>
<evidence type="ECO:0000256" key="3">
    <source>
        <dbReference type="ARBA" id="ARBA00023082"/>
    </source>
</evidence>
<dbReference type="InterPro" id="IPR014284">
    <property type="entry name" value="RNA_pol_sigma-70_dom"/>
</dbReference>
<dbReference type="InterPro" id="IPR013325">
    <property type="entry name" value="RNA_pol_sigma_r2"/>
</dbReference>
<dbReference type="CDD" id="cd06171">
    <property type="entry name" value="Sigma70_r4"/>
    <property type="match status" value="1"/>
</dbReference>
<organism evidence="8 9">
    <name type="scientific">Aquipluma nitroreducens</name>
    <dbReference type="NCBI Taxonomy" id="2010828"/>
    <lineage>
        <taxon>Bacteria</taxon>
        <taxon>Pseudomonadati</taxon>
        <taxon>Bacteroidota</taxon>
        <taxon>Bacteroidia</taxon>
        <taxon>Marinilabiliales</taxon>
        <taxon>Prolixibacteraceae</taxon>
        <taxon>Aquipluma</taxon>
    </lineage>
</organism>
<gene>
    <name evidence="8" type="ORF">AQPE_3368</name>
</gene>
<evidence type="ECO:0000313" key="9">
    <source>
        <dbReference type="Proteomes" id="UP001193389"/>
    </source>
</evidence>
<keyword evidence="2" id="KW-0805">Transcription regulation</keyword>
<keyword evidence="3" id="KW-0731">Sigma factor</keyword>
<dbReference type="GO" id="GO:0016987">
    <property type="term" value="F:sigma factor activity"/>
    <property type="evidence" value="ECO:0007669"/>
    <property type="project" value="UniProtKB-KW"/>
</dbReference>
<dbReference type="Proteomes" id="UP001193389">
    <property type="component" value="Chromosome"/>
</dbReference>
<dbReference type="SUPFAM" id="SSF88946">
    <property type="entry name" value="Sigma2 domain of RNA polymerase sigma factors"/>
    <property type="match status" value="1"/>
</dbReference>
<keyword evidence="5" id="KW-0804">Transcription</keyword>
<evidence type="ECO:0000256" key="2">
    <source>
        <dbReference type="ARBA" id="ARBA00023015"/>
    </source>
</evidence>
<evidence type="ECO:0000256" key="1">
    <source>
        <dbReference type="ARBA" id="ARBA00010641"/>
    </source>
</evidence>
<dbReference type="GO" id="GO:0006352">
    <property type="term" value="P:DNA-templated transcription initiation"/>
    <property type="evidence" value="ECO:0007669"/>
    <property type="project" value="InterPro"/>
</dbReference>
<dbReference type="KEGG" id="anf:AQPE_3368"/>
<keyword evidence="4" id="KW-0238">DNA-binding</keyword>
<evidence type="ECO:0000313" key="8">
    <source>
        <dbReference type="EMBL" id="BBE19192.1"/>
    </source>
</evidence>
<dbReference type="Pfam" id="PF04542">
    <property type="entry name" value="Sigma70_r2"/>
    <property type="match status" value="1"/>
</dbReference>
<sequence length="177" mass="21137">MQQIVSGDQAAFSELYLRYKDRMYYYFYRMLGNSADSANDFLQELFMKLIEKPESYNPEYRFSTWLYSVANNMCKNEYRRRGIRQEFQEAEALEPQIDYLSDSSIEHEQVVEKIFATLDSLGEEHRSAFLLRYREGFSIKEVAEILELPEGTVKSRLFYAKKLLAEKLEYLKDEIEF</sequence>
<feature type="domain" description="RNA polymerase sigma-70 region 2" evidence="6">
    <location>
        <begin position="15"/>
        <end position="82"/>
    </location>
</feature>
<dbReference type="SUPFAM" id="SSF88659">
    <property type="entry name" value="Sigma3 and sigma4 domains of RNA polymerase sigma factors"/>
    <property type="match status" value="1"/>
</dbReference>
<evidence type="ECO:0000259" key="7">
    <source>
        <dbReference type="Pfam" id="PF08281"/>
    </source>
</evidence>
<dbReference type="Gene3D" id="1.10.10.10">
    <property type="entry name" value="Winged helix-like DNA-binding domain superfamily/Winged helix DNA-binding domain"/>
    <property type="match status" value="1"/>
</dbReference>
<keyword evidence="9" id="KW-1185">Reference proteome</keyword>
<dbReference type="PANTHER" id="PTHR43133">
    <property type="entry name" value="RNA POLYMERASE ECF-TYPE SIGMA FACTO"/>
    <property type="match status" value="1"/>
</dbReference>
<dbReference type="Pfam" id="PF08281">
    <property type="entry name" value="Sigma70_r4_2"/>
    <property type="match status" value="1"/>
</dbReference>